<organism evidence="3 4">
    <name type="scientific">Demequina muriae</name>
    <dbReference type="NCBI Taxonomy" id="3051664"/>
    <lineage>
        <taxon>Bacteria</taxon>
        <taxon>Bacillati</taxon>
        <taxon>Actinomycetota</taxon>
        <taxon>Actinomycetes</taxon>
        <taxon>Micrococcales</taxon>
        <taxon>Demequinaceae</taxon>
        <taxon>Demequina</taxon>
    </lineage>
</organism>
<dbReference type="InterPro" id="IPR052543">
    <property type="entry name" value="HTH_Metal-responsive_Reg"/>
</dbReference>
<dbReference type="PANTHER" id="PTHR39168:SF2">
    <property type="entry name" value="HTH-TYPE TRANSCRIPTIONAL REGULATOR CMTR"/>
    <property type="match status" value="1"/>
</dbReference>
<dbReference type="PRINTS" id="PR00778">
    <property type="entry name" value="HTHARSR"/>
</dbReference>
<dbReference type="InterPro" id="IPR011991">
    <property type="entry name" value="ArsR-like_HTH"/>
</dbReference>
<dbReference type="PROSITE" id="PS50987">
    <property type="entry name" value="HTH_ARSR_2"/>
    <property type="match status" value="1"/>
</dbReference>
<dbReference type="PANTHER" id="PTHR39168">
    <property type="entry name" value="TRANSCRIPTIONAL REGULATOR-RELATED"/>
    <property type="match status" value="1"/>
</dbReference>
<gene>
    <name evidence="3" type="ORF">QQX02_00930</name>
</gene>
<dbReference type="SUPFAM" id="SSF46785">
    <property type="entry name" value="Winged helix' DNA-binding domain"/>
    <property type="match status" value="1"/>
</dbReference>
<feature type="compositionally biased region" description="Low complexity" evidence="1">
    <location>
        <begin position="7"/>
        <end position="23"/>
    </location>
</feature>
<proteinExistence type="predicted"/>
<dbReference type="InterPro" id="IPR036390">
    <property type="entry name" value="WH_DNA-bd_sf"/>
</dbReference>
<accession>A0ABT8GDI1</accession>
<name>A0ABT8GDI1_9MICO</name>
<sequence>MTVSTEAARASAPAPASALTTATPRTATPTHTAALAHLGHALSDATRSAILLSLRGGAKCPADLAAEQGVSRQSMSNHLTTLRSCGLVVAEKSGRHAHYSLAHTDVAAALDAMLGLALALDPDCCSGQECTC</sequence>
<dbReference type="Proteomes" id="UP001172708">
    <property type="component" value="Unassembled WGS sequence"/>
</dbReference>
<reference evidence="3" key="1">
    <citation type="submission" date="2023-06" db="EMBL/GenBank/DDBJ databases">
        <title>Egi l300058.</title>
        <authorList>
            <person name="Gao L."/>
            <person name="Fang B.-Z."/>
            <person name="Li W.-J."/>
        </authorList>
    </citation>
    <scope>NUCLEOTIDE SEQUENCE</scope>
    <source>
        <strain evidence="3">EGI L300058</strain>
    </source>
</reference>
<dbReference type="NCBIfam" id="NF033788">
    <property type="entry name" value="HTH_metalloreg"/>
    <property type="match status" value="1"/>
</dbReference>
<evidence type="ECO:0000259" key="2">
    <source>
        <dbReference type="PROSITE" id="PS50987"/>
    </source>
</evidence>
<dbReference type="InterPro" id="IPR036388">
    <property type="entry name" value="WH-like_DNA-bd_sf"/>
</dbReference>
<dbReference type="EMBL" id="JAUHQA010000001">
    <property type="protein sequence ID" value="MDN4479486.1"/>
    <property type="molecule type" value="Genomic_DNA"/>
</dbReference>
<dbReference type="Gene3D" id="1.10.10.10">
    <property type="entry name" value="Winged helix-like DNA-binding domain superfamily/Winged helix DNA-binding domain"/>
    <property type="match status" value="1"/>
</dbReference>
<comment type="caution">
    <text evidence="3">The sequence shown here is derived from an EMBL/GenBank/DDBJ whole genome shotgun (WGS) entry which is preliminary data.</text>
</comment>
<protein>
    <submittedName>
        <fullName evidence="3">Metalloregulator ArsR/SmtB family transcription factor</fullName>
    </submittedName>
</protein>
<feature type="region of interest" description="Disordered" evidence="1">
    <location>
        <begin position="1"/>
        <end position="23"/>
    </location>
</feature>
<evidence type="ECO:0000256" key="1">
    <source>
        <dbReference type="SAM" id="MobiDB-lite"/>
    </source>
</evidence>
<dbReference type="SMART" id="SM00418">
    <property type="entry name" value="HTH_ARSR"/>
    <property type="match status" value="1"/>
</dbReference>
<dbReference type="Pfam" id="PF01022">
    <property type="entry name" value="HTH_5"/>
    <property type="match status" value="1"/>
</dbReference>
<dbReference type="RefSeq" id="WP_301140635.1">
    <property type="nucleotide sequence ID" value="NZ_JAUHQA010000001.1"/>
</dbReference>
<dbReference type="InterPro" id="IPR001845">
    <property type="entry name" value="HTH_ArsR_DNA-bd_dom"/>
</dbReference>
<keyword evidence="4" id="KW-1185">Reference proteome</keyword>
<evidence type="ECO:0000313" key="4">
    <source>
        <dbReference type="Proteomes" id="UP001172708"/>
    </source>
</evidence>
<evidence type="ECO:0000313" key="3">
    <source>
        <dbReference type="EMBL" id="MDN4479486.1"/>
    </source>
</evidence>
<feature type="domain" description="HTH arsR-type" evidence="2">
    <location>
        <begin position="27"/>
        <end position="121"/>
    </location>
</feature>
<dbReference type="CDD" id="cd00090">
    <property type="entry name" value="HTH_ARSR"/>
    <property type="match status" value="1"/>
</dbReference>